<dbReference type="EMBL" id="NPEV01000010">
    <property type="protein sequence ID" value="RAI28395.1"/>
    <property type="molecule type" value="Genomic_DNA"/>
</dbReference>
<name>A0A327JS00_9HYPH</name>
<dbReference type="InterPro" id="IPR036390">
    <property type="entry name" value="WH_DNA-bd_sf"/>
</dbReference>
<protein>
    <submittedName>
        <fullName evidence="2">Transcriptional regulator</fullName>
    </submittedName>
</protein>
<dbReference type="PANTHER" id="PTHR18964">
    <property type="entry name" value="ROK (REPRESSOR, ORF, KINASE) FAMILY"/>
    <property type="match status" value="1"/>
</dbReference>
<evidence type="ECO:0000256" key="1">
    <source>
        <dbReference type="ARBA" id="ARBA00006479"/>
    </source>
</evidence>
<keyword evidence="3" id="KW-1185">Reference proteome</keyword>
<dbReference type="Gene3D" id="3.30.420.40">
    <property type="match status" value="2"/>
</dbReference>
<dbReference type="Pfam" id="PF13412">
    <property type="entry name" value="HTH_24"/>
    <property type="match status" value="1"/>
</dbReference>
<dbReference type="Proteomes" id="UP000249299">
    <property type="component" value="Unassembled WGS sequence"/>
</dbReference>
<evidence type="ECO:0000313" key="2">
    <source>
        <dbReference type="EMBL" id="RAI28395.1"/>
    </source>
</evidence>
<sequence length="400" mass="42486">MDFSSVPMSRQITLRTVMRTVMDRGPISRAELARITGLSKQTMSEVFRFLEDDGWLEVTGRTQGAVGRSAATYEITPNRALVFGADVGGTKIQAALADMNGKIVAESVEATDPRGGEHVMSQLVSLNASLAEKAGLAPERVMVGTVGIPGAYNRKTGKLIMVPNIPDLEGVPLQAILTERMGCMVHIGNDVNMAAKGEQWLGEGKGFSNFVFIALGTGIGMGIINERQILNGARGAAGEIATLPIGADPFDSRTFHSGALETMVGSAAIRDRYESYGGTPGLSVRDIMDRIDAGDERARATVGEVARNIAAAILAVSAIVDPERVILGGSIGARPELLERVRAALPLCMPSPPECTISQLGSRAGLYGTLANSIDHMRENLFELPRYAPLEMQAVPEAPK</sequence>
<dbReference type="SUPFAM" id="SSF53067">
    <property type="entry name" value="Actin-like ATPase domain"/>
    <property type="match status" value="1"/>
</dbReference>
<comment type="caution">
    <text evidence="2">The sequence shown here is derived from an EMBL/GenBank/DDBJ whole genome shotgun (WGS) entry which is preliminary data.</text>
</comment>
<dbReference type="Pfam" id="PF00480">
    <property type="entry name" value="ROK"/>
    <property type="match status" value="1"/>
</dbReference>
<dbReference type="PANTHER" id="PTHR18964:SF149">
    <property type="entry name" value="BIFUNCTIONAL UDP-N-ACETYLGLUCOSAMINE 2-EPIMERASE_N-ACETYLMANNOSAMINE KINASE"/>
    <property type="match status" value="1"/>
</dbReference>
<gene>
    <name evidence="2" type="ORF">CH339_06710</name>
</gene>
<dbReference type="AlphaFoldDB" id="A0A327JS00"/>
<dbReference type="SUPFAM" id="SSF46785">
    <property type="entry name" value="Winged helix' DNA-binding domain"/>
    <property type="match status" value="1"/>
</dbReference>
<organism evidence="2 3">
    <name type="scientific">Rhodobium orientis</name>
    <dbReference type="NCBI Taxonomy" id="34017"/>
    <lineage>
        <taxon>Bacteria</taxon>
        <taxon>Pseudomonadati</taxon>
        <taxon>Pseudomonadota</taxon>
        <taxon>Alphaproteobacteria</taxon>
        <taxon>Hyphomicrobiales</taxon>
        <taxon>Rhodobiaceae</taxon>
        <taxon>Rhodobium</taxon>
    </lineage>
</organism>
<accession>A0A327JS00</accession>
<dbReference type="InterPro" id="IPR000600">
    <property type="entry name" value="ROK"/>
</dbReference>
<dbReference type="InterPro" id="IPR036388">
    <property type="entry name" value="WH-like_DNA-bd_sf"/>
</dbReference>
<reference evidence="2 3" key="1">
    <citation type="submission" date="2017-07" db="EMBL/GenBank/DDBJ databases">
        <title>Draft Genome Sequences of Select Purple Nonsulfur Bacteria.</title>
        <authorList>
            <person name="Lasarre B."/>
            <person name="Mckinlay J.B."/>
        </authorList>
    </citation>
    <scope>NUCLEOTIDE SEQUENCE [LARGE SCALE GENOMIC DNA]</scope>
    <source>
        <strain evidence="2 3">DSM 11290</strain>
    </source>
</reference>
<proteinExistence type="inferred from homology"/>
<dbReference type="OrthoDB" id="37575at2"/>
<comment type="similarity">
    <text evidence="1">Belongs to the ROK (NagC/XylR) family.</text>
</comment>
<dbReference type="InterPro" id="IPR043129">
    <property type="entry name" value="ATPase_NBD"/>
</dbReference>
<evidence type="ECO:0000313" key="3">
    <source>
        <dbReference type="Proteomes" id="UP000249299"/>
    </source>
</evidence>
<dbReference type="Gene3D" id="1.10.10.10">
    <property type="entry name" value="Winged helix-like DNA-binding domain superfamily/Winged helix DNA-binding domain"/>
    <property type="match status" value="1"/>
</dbReference>